<dbReference type="SUPFAM" id="SSF52374">
    <property type="entry name" value="Nucleotidylyl transferase"/>
    <property type="match status" value="1"/>
</dbReference>
<dbReference type="Pfam" id="PF06574">
    <property type="entry name" value="FAD_syn"/>
    <property type="match status" value="1"/>
</dbReference>
<dbReference type="EMBL" id="CAJHUC010000379">
    <property type="protein sequence ID" value="CAD7695701.1"/>
    <property type="molecule type" value="Genomic_DNA"/>
</dbReference>
<evidence type="ECO:0000256" key="7">
    <source>
        <dbReference type="ARBA" id="ARBA00022741"/>
    </source>
</evidence>
<dbReference type="AlphaFoldDB" id="A0A8S1IM83"/>
<evidence type="ECO:0000256" key="9">
    <source>
        <dbReference type="ARBA" id="ARBA00022840"/>
    </source>
</evidence>
<dbReference type="OrthoDB" id="414641at2759"/>
<comment type="pathway">
    <text evidence="1">Cofactor biosynthesis; FAD biosynthesis; FAD from FMN: step 1/1.</text>
</comment>
<dbReference type="GO" id="GO:0009231">
    <property type="term" value="P:riboflavin biosynthetic process"/>
    <property type="evidence" value="ECO:0007669"/>
    <property type="project" value="InterPro"/>
</dbReference>
<evidence type="ECO:0000256" key="1">
    <source>
        <dbReference type="ARBA" id="ARBA00004726"/>
    </source>
</evidence>
<reference evidence="11" key="1">
    <citation type="submission" date="2020-12" db="EMBL/GenBank/DDBJ databases">
        <authorList>
            <person name="Iha C."/>
        </authorList>
    </citation>
    <scope>NUCLEOTIDE SEQUENCE</scope>
</reference>
<evidence type="ECO:0000313" key="11">
    <source>
        <dbReference type="EMBL" id="CAD7695701.1"/>
    </source>
</evidence>
<accession>A0A8S1IM83</accession>
<evidence type="ECO:0000259" key="10">
    <source>
        <dbReference type="Pfam" id="PF06574"/>
    </source>
</evidence>
<keyword evidence="3" id="KW-0285">Flavoprotein</keyword>
<proteinExistence type="predicted"/>
<name>A0A8S1IM83_9CHLO</name>
<keyword evidence="12" id="KW-1185">Reference proteome</keyword>
<keyword evidence="4" id="KW-0288">FMN</keyword>
<evidence type="ECO:0000256" key="6">
    <source>
        <dbReference type="ARBA" id="ARBA00022695"/>
    </source>
</evidence>
<dbReference type="CDD" id="cd02064">
    <property type="entry name" value="FAD_synthetase_N"/>
    <property type="match status" value="1"/>
</dbReference>
<comment type="caution">
    <text evidence="11">The sequence shown here is derived from an EMBL/GenBank/DDBJ whole genome shotgun (WGS) entry which is preliminary data.</text>
</comment>
<evidence type="ECO:0000313" key="12">
    <source>
        <dbReference type="Proteomes" id="UP000708148"/>
    </source>
</evidence>
<gene>
    <name evidence="11" type="ORF">OSTQU699_LOCUS1062</name>
</gene>
<evidence type="ECO:0000256" key="8">
    <source>
        <dbReference type="ARBA" id="ARBA00022827"/>
    </source>
</evidence>
<dbReference type="GO" id="GO:0005524">
    <property type="term" value="F:ATP binding"/>
    <property type="evidence" value="ECO:0007669"/>
    <property type="project" value="UniProtKB-KW"/>
</dbReference>
<keyword evidence="7" id="KW-0547">Nucleotide-binding</keyword>
<evidence type="ECO:0000256" key="5">
    <source>
        <dbReference type="ARBA" id="ARBA00022679"/>
    </source>
</evidence>
<sequence>MSLGTGAFELPGPSGARCSGQPLAWRFAVRRYAAGAACTGRTCRQISNGISEDREGKVSGLRVVDGAVERDHGVVENPGVGGAWRSPLCQEGTLAPIVALGKFDSMHIGHRALAQAAATLGGTPWLISFSGMAKILGWQERLPIVPLCEKARVLASWSPFCGGLVPSMRYLPFEEIRGLSPEDFVRLLAEELGAKGIVAGQNYKFGYKASGDARLLEALGTQYGLQVKILDLVTSDEKVPLGEVSTTQVRKALDQGDMRHVARLLGRSYRLVSRIDGRHLASCRSVPCSAFLNQPPAEGEYTASIQVHSSQRPNFAAEENLAMGPLRMSVIFSADSMVLDGGSFRQLDGAEVVRLTADF</sequence>
<dbReference type="GO" id="GO:0003919">
    <property type="term" value="F:FMN adenylyltransferase activity"/>
    <property type="evidence" value="ECO:0007669"/>
    <property type="project" value="UniProtKB-EC"/>
</dbReference>
<dbReference type="Gene3D" id="3.40.50.620">
    <property type="entry name" value="HUPs"/>
    <property type="match status" value="1"/>
</dbReference>
<dbReference type="InterPro" id="IPR015864">
    <property type="entry name" value="FAD_synthase"/>
</dbReference>
<evidence type="ECO:0000256" key="2">
    <source>
        <dbReference type="ARBA" id="ARBA00012393"/>
    </source>
</evidence>
<dbReference type="InterPro" id="IPR014729">
    <property type="entry name" value="Rossmann-like_a/b/a_fold"/>
</dbReference>
<dbReference type="EC" id="2.7.7.2" evidence="2"/>
<evidence type="ECO:0000256" key="4">
    <source>
        <dbReference type="ARBA" id="ARBA00022643"/>
    </source>
</evidence>
<organism evidence="11 12">
    <name type="scientific">Ostreobium quekettii</name>
    <dbReference type="NCBI Taxonomy" id="121088"/>
    <lineage>
        <taxon>Eukaryota</taxon>
        <taxon>Viridiplantae</taxon>
        <taxon>Chlorophyta</taxon>
        <taxon>core chlorophytes</taxon>
        <taxon>Ulvophyceae</taxon>
        <taxon>TCBD clade</taxon>
        <taxon>Bryopsidales</taxon>
        <taxon>Ostreobineae</taxon>
        <taxon>Ostreobiaceae</taxon>
        <taxon>Ostreobium</taxon>
    </lineage>
</organism>
<keyword evidence="6" id="KW-0548">Nucleotidyltransferase</keyword>
<keyword evidence="8" id="KW-0274">FAD</keyword>
<dbReference type="Proteomes" id="UP000708148">
    <property type="component" value="Unassembled WGS sequence"/>
</dbReference>
<protein>
    <recommendedName>
        <fullName evidence="2">FAD synthase</fullName>
        <ecNumber evidence="2">2.7.7.2</ecNumber>
    </recommendedName>
</protein>
<keyword evidence="5" id="KW-0808">Transferase</keyword>
<evidence type="ECO:0000256" key="3">
    <source>
        <dbReference type="ARBA" id="ARBA00022630"/>
    </source>
</evidence>
<keyword evidence="9" id="KW-0067">ATP-binding</keyword>
<feature type="domain" description="FAD synthetase" evidence="10">
    <location>
        <begin position="97"/>
        <end position="237"/>
    </location>
</feature>